<dbReference type="PANTHER" id="PTHR47171">
    <property type="entry name" value="FARA-RELATED"/>
    <property type="match status" value="1"/>
</dbReference>
<dbReference type="PANTHER" id="PTHR47171:SF5">
    <property type="entry name" value="ZN(II)2CYS6 TRANSCRIPTION FACTOR (EUROFUNG)"/>
    <property type="match status" value="1"/>
</dbReference>
<dbReference type="SMART" id="SM00066">
    <property type="entry name" value="GAL4"/>
    <property type="match status" value="1"/>
</dbReference>
<dbReference type="SMART" id="SM00906">
    <property type="entry name" value="Fungal_trans"/>
    <property type="match status" value="1"/>
</dbReference>
<protein>
    <submittedName>
        <fullName evidence="9">Fungal-specific transcription factor domain-domain-containing protein</fullName>
    </submittedName>
</protein>
<feature type="region of interest" description="Disordered" evidence="7">
    <location>
        <begin position="68"/>
        <end position="95"/>
    </location>
</feature>
<dbReference type="EMBL" id="KZ678527">
    <property type="protein sequence ID" value="PSR80541.1"/>
    <property type="molecule type" value="Genomic_DNA"/>
</dbReference>
<feature type="region of interest" description="Disordered" evidence="7">
    <location>
        <begin position="128"/>
        <end position="181"/>
    </location>
</feature>
<evidence type="ECO:0000256" key="2">
    <source>
        <dbReference type="ARBA" id="ARBA00022833"/>
    </source>
</evidence>
<dbReference type="Pfam" id="PF04082">
    <property type="entry name" value="Fungal_trans"/>
    <property type="match status" value="1"/>
</dbReference>
<keyword evidence="1" id="KW-0479">Metal-binding</keyword>
<dbReference type="InterPro" id="IPR007219">
    <property type="entry name" value="XnlR_reg_dom"/>
</dbReference>
<evidence type="ECO:0000256" key="6">
    <source>
        <dbReference type="ARBA" id="ARBA00023242"/>
    </source>
</evidence>
<dbReference type="GO" id="GO:0008270">
    <property type="term" value="F:zinc ion binding"/>
    <property type="evidence" value="ECO:0007669"/>
    <property type="project" value="InterPro"/>
</dbReference>
<dbReference type="Proteomes" id="UP000241462">
    <property type="component" value="Unassembled WGS sequence"/>
</dbReference>
<feature type="compositionally biased region" description="Polar residues" evidence="7">
    <location>
        <begin position="167"/>
        <end position="176"/>
    </location>
</feature>
<proteinExistence type="predicted"/>
<evidence type="ECO:0000313" key="9">
    <source>
        <dbReference type="EMBL" id="PSR80541.1"/>
    </source>
</evidence>
<gene>
    <name evidence="9" type="ORF">BD289DRAFT_62564</name>
</gene>
<keyword evidence="4" id="KW-0238">DNA-binding</keyword>
<dbReference type="InterPro" id="IPR052073">
    <property type="entry name" value="Amide_Lactam_Regulators"/>
</dbReference>
<dbReference type="CDD" id="cd12148">
    <property type="entry name" value="fungal_TF_MHR"/>
    <property type="match status" value="1"/>
</dbReference>
<keyword evidence="10" id="KW-1185">Reference proteome</keyword>
<dbReference type="GO" id="GO:0003677">
    <property type="term" value="F:DNA binding"/>
    <property type="evidence" value="ECO:0007669"/>
    <property type="project" value="UniProtKB-KW"/>
</dbReference>
<organism evidence="9 10">
    <name type="scientific">Coniella lustricola</name>
    <dbReference type="NCBI Taxonomy" id="2025994"/>
    <lineage>
        <taxon>Eukaryota</taxon>
        <taxon>Fungi</taxon>
        <taxon>Dikarya</taxon>
        <taxon>Ascomycota</taxon>
        <taxon>Pezizomycotina</taxon>
        <taxon>Sordariomycetes</taxon>
        <taxon>Sordariomycetidae</taxon>
        <taxon>Diaporthales</taxon>
        <taxon>Schizoparmaceae</taxon>
        <taxon>Coniella</taxon>
    </lineage>
</organism>
<keyword evidence="6" id="KW-0539">Nucleus</keyword>
<feature type="compositionally biased region" description="Polar residues" evidence="7">
    <location>
        <begin position="140"/>
        <end position="154"/>
    </location>
</feature>
<keyword evidence="3" id="KW-0805">Transcription regulation</keyword>
<accession>A0A2T3A0F8</accession>
<name>A0A2T3A0F8_9PEZI</name>
<evidence type="ECO:0000256" key="3">
    <source>
        <dbReference type="ARBA" id="ARBA00023015"/>
    </source>
</evidence>
<dbReference type="PROSITE" id="PS50048">
    <property type="entry name" value="ZN2_CY6_FUNGAL_2"/>
    <property type="match status" value="1"/>
</dbReference>
<keyword evidence="5" id="KW-0804">Transcription</keyword>
<evidence type="ECO:0000256" key="1">
    <source>
        <dbReference type="ARBA" id="ARBA00022723"/>
    </source>
</evidence>
<dbReference type="InterPro" id="IPR001138">
    <property type="entry name" value="Zn2Cys6_DnaBD"/>
</dbReference>
<dbReference type="SUPFAM" id="SSF57701">
    <property type="entry name" value="Zn2/Cys6 DNA-binding domain"/>
    <property type="match status" value="1"/>
</dbReference>
<evidence type="ECO:0000256" key="4">
    <source>
        <dbReference type="ARBA" id="ARBA00023125"/>
    </source>
</evidence>
<dbReference type="STRING" id="2025994.A0A2T3A0F8"/>
<sequence>MPESISEWLPFDVTQPKRKRAENVCLHCHSKKIKCDFQARHADGFSKCTQCDSSGKDCHLRPSQRAKKHCASARGQRNRPLTPRTDSTDDASLVPNTRVDMQPHSVLDNNHVLLPPFAEVDSILDHADDRSTDTARIRPQSGQPLTTLPSSTHPSRGGPGLLHPSPSEGSHQSTESCCDVIGGGHTDIDTGFLQVYGPENEMDAQEQTIADSFQQKNPLSEPQHQDLMESFAETYWEYLYPWCPVLDPDSLFDEIARSPLLANALATAASHVQPPLIPHSGPAEYYTKARLMFYNDEEWDPLTTLKSVALFYWWAPRAPTTVHRHSSWWWTSVLIRHAQQMNLHREATMSFSSANTRAYGIRRRIWWTAFARERLTALCQSKPAIIDPADCNVNEPSLADFPSDPRSQRKGEVFIWWVRLCAIIGRVAKTLYRPQNDSNSTSNTPDHLRELDEWVNSLPTHLRLPIKTHRTKSYDRDVHQLHLPYLTTVIILHLKRSAHPLPQALPPAILAASCIARILKDILIRGNTRFLMAITCWHTGTAFIPLLQASHIPHLAKDANECLDVLERTAEQLQTMWASANVIRGGFRRLRNTAAETLARSNLLGKDTNSHAELEPSLGNRPYSVPDTFLDTSNRAIDSEESFDWMSLFPFVTRQTSSIADSILTGKEHGITTRAFPSPENAMFHEALMTHFDDLFAIEELDFMPAV</sequence>
<dbReference type="Pfam" id="PF00172">
    <property type="entry name" value="Zn_clus"/>
    <property type="match status" value="1"/>
</dbReference>
<dbReference type="GO" id="GO:0000981">
    <property type="term" value="F:DNA-binding transcription factor activity, RNA polymerase II-specific"/>
    <property type="evidence" value="ECO:0007669"/>
    <property type="project" value="InterPro"/>
</dbReference>
<evidence type="ECO:0000259" key="8">
    <source>
        <dbReference type="PROSITE" id="PS50048"/>
    </source>
</evidence>
<dbReference type="InParanoid" id="A0A2T3A0F8"/>
<evidence type="ECO:0000313" key="10">
    <source>
        <dbReference type="Proteomes" id="UP000241462"/>
    </source>
</evidence>
<feature type="domain" description="Zn(2)-C6 fungal-type" evidence="8">
    <location>
        <begin position="24"/>
        <end position="60"/>
    </location>
</feature>
<reference evidence="9 10" key="1">
    <citation type="journal article" date="2018" name="Mycol. Prog.">
        <title>Coniella lustricola, a new species from submerged detritus.</title>
        <authorList>
            <person name="Raudabaugh D.B."/>
            <person name="Iturriaga T."/>
            <person name="Carver A."/>
            <person name="Mondo S."/>
            <person name="Pangilinan J."/>
            <person name="Lipzen A."/>
            <person name="He G."/>
            <person name="Amirebrahimi M."/>
            <person name="Grigoriev I.V."/>
            <person name="Miller A.N."/>
        </authorList>
    </citation>
    <scope>NUCLEOTIDE SEQUENCE [LARGE SCALE GENOMIC DNA]</scope>
    <source>
        <strain evidence="9 10">B22-T-1</strain>
    </source>
</reference>
<evidence type="ECO:0000256" key="7">
    <source>
        <dbReference type="SAM" id="MobiDB-lite"/>
    </source>
</evidence>
<evidence type="ECO:0000256" key="5">
    <source>
        <dbReference type="ARBA" id="ARBA00023163"/>
    </source>
</evidence>
<dbReference type="PROSITE" id="PS00463">
    <property type="entry name" value="ZN2_CY6_FUNGAL_1"/>
    <property type="match status" value="1"/>
</dbReference>
<dbReference type="CDD" id="cd00067">
    <property type="entry name" value="GAL4"/>
    <property type="match status" value="1"/>
</dbReference>
<dbReference type="AlphaFoldDB" id="A0A2T3A0F8"/>
<dbReference type="OrthoDB" id="39175at2759"/>
<dbReference type="InterPro" id="IPR036864">
    <property type="entry name" value="Zn2-C6_fun-type_DNA-bd_sf"/>
</dbReference>
<keyword evidence="2" id="KW-0862">Zinc</keyword>
<dbReference type="GO" id="GO:0006351">
    <property type="term" value="P:DNA-templated transcription"/>
    <property type="evidence" value="ECO:0007669"/>
    <property type="project" value="InterPro"/>
</dbReference>